<protein>
    <submittedName>
        <fullName evidence="2">Uncharacterized protein</fullName>
    </submittedName>
</protein>
<dbReference type="Proteomes" id="UP001201812">
    <property type="component" value="Unassembled WGS sequence"/>
</dbReference>
<keyword evidence="1" id="KW-0732">Signal</keyword>
<proteinExistence type="predicted"/>
<comment type="caution">
    <text evidence="2">The sequence shown here is derived from an EMBL/GenBank/DDBJ whole genome shotgun (WGS) entry which is preliminary data.</text>
</comment>
<sequence>MKLLLILTLASAVTIFAVPHKWDVEVVKNHNRDKIPNTMIPVQRIFITFSDEEPNGARVFQKLNEMLPKNTTVVSVYRNTIEPGNRINQKTGAKAVIGSDLATLHTLYVVTKTKVTLYKNGQYMGYMEFIGGTISGSEIFHAVDSHLWFNFGENGSISHIRMELNGTFEPVKPSPTFTTTVEGVVLWVTIKHDQTIQIRIPLVRDLNDVGTVTLHQSQPNGAHILDMLKEKLFLPKNVLLTSVRKNNKSGSLITAETPAMNTSGLLSYFYNLTKLYVETKTQVPVYINKSYAGYIEFTGKTTTGEKIWSAVEMHLQTREKISAIHSGEANGAKIEEHTTSDVDIEENLVLWAVVDSWDRTWIHVNAVKGTENKRLALLARNIANGKYVWESVRKLYGSDIAAIHKDTDHSTEILPEELESTKGSINERPTGIEMAEMKQKKSANEKLKTLHIITKEILFHQILPLWDKTLALAEQWVRDSSSPGQFITRDNSSPATIHHLRQFITWTIHHLRQFITCDNSSPIEKKGQFSEKFDILDPRFPPEMWSVYQRTLDGASRTNNYAEAANPRIQTELGVCHPTLGNFILSLKKVQHGRDQQYMQWVSGRRPKDKRKKYKDADKRILKILQEYQRNERTVIELLRGIAQNIVIDDVVGIDDEVENNE</sequence>
<dbReference type="AlphaFoldDB" id="A0AAD4MNN4"/>
<feature type="chain" id="PRO_5042082847" evidence="1">
    <location>
        <begin position="18"/>
        <end position="662"/>
    </location>
</feature>
<feature type="signal peptide" evidence="1">
    <location>
        <begin position="1"/>
        <end position="17"/>
    </location>
</feature>
<accession>A0AAD4MNN4</accession>
<reference evidence="2" key="1">
    <citation type="submission" date="2022-01" db="EMBL/GenBank/DDBJ databases">
        <title>Genome Sequence Resource for Two Populations of Ditylenchus destructor, the Migratory Endoparasitic Phytonematode.</title>
        <authorList>
            <person name="Zhang H."/>
            <person name="Lin R."/>
            <person name="Xie B."/>
        </authorList>
    </citation>
    <scope>NUCLEOTIDE SEQUENCE</scope>
    <source>
        <strain evidence="2">BazhouSP</strain>
    </source>
</reference>
<gene>
    <name evidence="2" type="ORF">DdX_16931</name>
</gene>
<organism evidence="2 3">
    <name type="scientific">Ditylenchus destructor</name>
    <dbReference type="NCBI Taxonomy" id="166010"/>
    <lineage>
        <taxon>Eukaryota</taxon>
        <taxon>Metazoa</taxon>
        <taxon>Ecdysozoa</taxon>
        <taxon>Nematoda</taxon>
        <taxon>Chromadorea</taxon>
        <taxon>Rhabditida</taxon>
        <taxon>Tylenchina</taxon>
        <taxon>Tylenchomorpha</taxon>
        <taxon>Sphaerularioidea</taxon>
        <taxon>Anguinidae</taxon>
        <taxon>Anguininae</taxon>
        <taxon>Ditylenchus</taxon>
    </lineage>
</organism>
<keyword evidence="3" id="KW-1185">Reference proteome</keyword>
<evidence type="ECO:0000256" key="1">
    <source>
        <dbReference type="SAM" id="SignalP"/>
    </source>
</evidence>
<evidence type="ECO:0000313" key="2">
    <source>
        <dbReference type="EMBL" id="KAI1700066.1"/>
    </source>
</evidence>
<evidence type="ECO:0000313" key="3">
    <source>
        <dbReference type="Proteomes" id="UP001201812"/>
    </source>
</evidence>
<dbReference type="EMBL" id="JAKKPZ010000157">
    <property type="protein sequence ID" value="KAI1700066.1"/>
    <property type="molecule type" value="Genomic_DNA"/>
</dbReference>
<name>A0AAD4MNN4_9BILA</name>